<feature type="compositionally biased region" description="Basic and acidic residues" evidence="1">
    <location>
        <begin position="213"/>
        <end position="225"/>
    </location>
</feature>
<dbReference type="SUPFAM" id="SSF56112">
    <property type="entry name" value="Protein kinase-like (PK-like)"/>
    <property type="match status" value="1"/>
</dbReference>
<dbReference type="Gene3D" id="3.30.200.20">
    <property type="entry name" value="Phosphorylase Kinase, domain 1"/>
    <property type="match status" value="1"/>
</dbReference>
<comment type="caution">
    <text evidence="2">The sequence shown here is derived from an EMBL/GenBank/DDBJ whole genome shotgun (WGS) entry which is preliminary data.</text>
</comment>
<evidence type="ECO:0000313" key="3">
    <source>
        <dbReference type="Proteomes" id="UP001163105"/>
    </source>
</evidence>
<dbReference type="Proteomes" id="UP001163105">
    <property type="component" value="Unassembled WGS sequence"/>
</dbReference>
<protein>
    <recommendedName>
        <fullName evidence="4">Protein kinase domain-containing protein</fullName>
    </recommendedName>
</protein>
<proteinExistence type="predicted"/>
<dbReference type="PANTHER" id="PTHR21310">
    <property type="entry name" value="AMINOGLYCOSIDE PHOSPHOTRANSFERASE-RELATED-RELATED"/>
    <property type="match status" value="1"/>
</dbReference>
<organism evidence="2 3">
    <name type="scientific">Purpureocillium lavendulum</name>
    <dbReference type="NCBI Taxonomy" id="1247861"/>
    <lineage>
        <taxon>Eukaryota</taxon>
        <taxon>Fungi</taxon>
        <taxon>Dikarya</taxon>
        <taxon>Ascomycota</taxon>
        <taxon>Pezizomycotina</taxon>
        <taxon>Sordariomycetes</taxon>
        <taxon>Hypocreomycetidae</taxon>
        <taxon>Hypocreales</taxon>
        <taxon>Ophiocordycipitaceae</taxon>
        <taxon>Purpureocillium</taxon>
    </lineage>
</organism>
<dbReference type="AlphaFoldDB" id="A0AB34FR55"/>
<dbReference type="InterPro" id="IPR011009">
    <property type="entry name" value="Kinase-like_dom_sf"/>
</dbReference>
<evidence type="ECO:0000313" key="2">
    <source>
        <dbReference type="EMBL" id="KAJ6441777.1"/>
    </source>
</evidence>
<reference evidence="2" key="1">
    <citation type="submission" date="2023-01" db="EMBL/GenBank/DDBJ databases">
        <title>The growth and conidiation of Purpureocillium lavendulum are regulated by nitrogen source and histone H3K14 acetylation.</title>
        <authorList>
            <person name="Tang P."/>
            <person name="Han J."/>
            <person name="Zhang C."/>
            <person name="Tang P."/>
            <person name="Qi F."/>
            <person name="Zhang K."/>
            <person name="Liang L."/>
        </authorList>
    </citation>
    <scope>NUCLEOTIDE SEQUENCE</scope>
    <source>
        <strain evidence="2">YMF1.00683</strain>
    </source>
</reference>
<name>A0AB34FR55_9HYPO</name>
<feature type="region of interest" description="Disordered" evidence="1">
    <location>
        <begin position="206"/>
        <end position="263"/>
    </location>
</feature>
<accession>A0AB34FR55</accession>
<dbReference type="PANTHER" id="PTHR21310:SF37">
    <property type="entry name" value="AMINOGLYCOSIDE PHOSPHOTRANSFERASE DOMAIN-CONTAINING PROTEIN"/>
    <property type="match status" value="1"/>
</dbReference>
<dbReference type="EMBL" id="JAQHRD010000004">
    <property type="protein sequence ID" value="KAJ6441777.1"/>
    <property type="molecule type" value="Genomic_DNA"/>
</dbReference>
<sequence length="263" mass="29376">MLKAPSLETVFDENEETNGDDECKAWLSRLFDAKIELATFVAGRRGGGKATEYVGFLQGSFNLSFRFRFGDGGPDALIRFPKPGHTAAELRDEKVTNEVQVMEFLRQNSTIPIPHIIFWGLIKASPQQHGPFIIMDYVEGTPLSTLLKKPMKSEMEDLVLDPGVQLMTPFWMHRIGAISRDGLKWSVTERPLTYNMNELATVARNVCQPHKTQPTDRSRTGEKHPRPLALSRLGNAKGVPGSRARSRPRRPHSVSGTVGRPAE</sequence>
<dbReference type="InterPro" id="IPR051678">
    <property type="entry name" value="AGP_Transferase"/>
</dbReference>
<gene>
    <name evidence="2" type="ORF">O9K51_05328</name>
</gene>
<keyword evidence="3" id="KW-1185">Reference proteome</keyword>
<evidence type="ECO:0000256" key="1">
    <source>
        <dbReference type="SAM" id="MobiDB-lite"/>
    </source>
</evidence>
<evidence type="ECO:0008006" key="4">
    <source>
        <dbReference type="Google" id="ProtNLM"/>
    </source>
</evidence>